<organism evidence="3 4">
    <name type="scientific">Cuscuta campestris</name>
    <dbReference type="NCBI Taxonomy" id="132261"/>
    <lineage>
        <taxon>Eukaryota</taxon>
        <taxon>Viridiplantae</taxon>
        <taxon>Streptophyta</taxon>
        <taxon>Embryophyta</taxon>
        <taxon>Tracheophyta</taxon>
        <taxon>Spermatophyta</taxon>
        <taxon>Magnoliopsida</taxon>
        <taxon>eudicotyledons</taxon>
        <taxon>Gunneridae</taxon>
        <taxon>Pentapetalae</taxon>
        <taxon>asterids</taxon>
        <taxon>lamiids</taxon>
        <taxon>Solanales</taxon>
        <taxon>Convolvulaceae</taxon>
        <taxon>Cuscuteae</taxon>
        <taxon>Cuscuta</taxon>
        <taxon>Cuscuta subgen. Grammica</taxon>
        <taxon>Cuscuta sect. Cleistogrammica</taxon>
    </lineage>
</organism>
<proteinExistence type="predicted"/>
<keyword evidence="4" id="KW-1185">Reference proteome</keyword>
<protein>
    <recommendedName>
        <fullName evidence="2">Retrotransposon gag domain-containing protein</fullName>
    </recommendedName>
</protein>
<reference evidence="3 4" key="1">
    <citation type="submission" date="2018-04" db="EMBL/GenBank/DDBJ databases">
        <authorList>
            <person name="Vogel A."/>
        </authorList>
    </citation>
    <scope>NUCLEOTIDE SEQUENCE [LARGE SCALE GENOMIC DNA]</scope>
</reference>
<feature type="region of interest" description="Disordered" evidence="1">
    <location>
        <begin position="45"/>
        <end position="76"/>
    </location>
</feature>
<accession>A0A484KGE2</accession>
<dbReference type="EMBL" id="OOIL02000148">
    <property type="protein sequence ID" value="VFQ61172.1"/>
    <property type="molecule type" value="Genomic_DNA"/>
</dbReference>
<sequence length="557" mass="62978">MSTPSSDTNCVTELSQSMVQMQRDMEARFSCLDSVLSDLQEALHVTSSSARGKKPRDDDANPHSGGYTPRPRLEAPRCDGSDPLRWLYKVKEYFEYYDTPPDDRLRRVRMMLDGPAADWFRWRKNNNLLDGWADFITKFKLRFDMLHYVDYFGQLARMPQTRSVMDYETAFEKSCRMLQTPVKPTYNPCSILLLHVPSLLPYGPLLPTLKRAELEPTPTSPFRTLTRAERAAKDAKELCYNCDQKWSRNHRCSPYLLMILDDDDTEDTTDGVAQDEVAVTARISSLNSMAGVTTPRSLRLFATVSDQSLVVLIDGGSTHNFIHPTLVERLRLPVLDIVPFKVYVGNGAYLLCSKQCMDQLGRVSHDYAQLTMKFVWNSTTIVLQGETQLPKAISVNCLYSPHTRQELTDCFEVLLLEDMPKGSDGVEFPPYLPSPQVCPQTGQWTTGFACMQGLPLSSPVHVHAVCTILQGGTPLVQGLVEWSDGTLDDATWEPVEHLHQNFPHLHLEDNVVLEEVGNVMSPTSPQDDRLLGGVALEQVQRSQRSRKPLGWQRDYSL</sequence>
<dbReference type="Pfam" id="PF03732">
    <property type="entry name" value="Retrotrans_gag"/>
    <property type="match status" value="1"/>
</dbReference>
<evidence type="ECO:0000313" key="4">
    <source>
        <dbReference type="Proteomes" id="UP000595140"/>
    </source>
</evidence>
<name>A0A484KGE2_9ASTE</name>
<evidence type="ECO:0000313" key="3">
    <source>
        <dbReference type="EMBL" id="VFQ61172.1"/>
    </source>
</evidence>
<feature type="domain" description="Retrotransposon gag" evidence="2">
    <location>
        <begin position="109"/>
        <end position="179"/>
    </location>
</feature>
<evidence type="ECO:0000259" key="2">
    <source>
        <dbReference type="Pfam" id="PF03732"/>
    </source>
</evidence>
<evidence type="ECO:0000256" key="1">
    <source>
        <dbReference type="SAM" id="MobiDB-lite"/>
    </source>
</evidence>
<dbReference type="InterPro" id="IPR005162">
    <property type="entry name" value="Retrotrans_gag_dom"/>
</dbReference>
<dbReference type="AlphaFoldDB" id="A0A484KGE2"/>
<gene>
    <name evidence="3" type="ORF">CCAM_LOCUS2948</name>
</gene>
<dbReference type="Proteomes" id="UP000595140">
    <property type="component" value="Unassembled WGS sequence"/>
</dbReference>
<dbReference type="CDD" id="cd00303">
    <property type="entry name" value="retropepsin_like"/>
    <property type="match status" value="1"/>
</dbReference>